<dbReference type="InterPro" id="IPR032675">
    <property type="entry name" value="LRR_dom_sf"/>
</dbReference>
<dbReference type="AlphaFoldDB" id="A0A0G4GEJ7"/>
<accession>A0A0G4GEJ7</accession>
<dbReference type="InterPro" id="IPR001611">
    <property type="entry name" value="Leu-rich_rpt"/>
</dbReference>
<evidence type="ECO:0000256" key="2">
    <source>
        <dbReference type="ARBA" id="ARBA00022614"/>
    </source>
</evidence>
<dbReference type="GO" id="GO:0006913">
    <property type="term" value="P:nucleocytoplasmic transport"/>
    <property type="evidence" value="ECO:0007669"/>
    <property type="project" value="TreeGrafter"/>
</dbReference>
<dbReference type="Pfam" id="PF13516">
    <property type="entry name" value="LRR_6"/>
    <property type="match status" value="1"/>
</dbReference>
<dbReference type="InterPro" id="IPR027038">
    <property type="entry name" value="RanGap"/>
</dbReference>
<dbReference type="PANTHER" id="PTHR24113:SF12">
    <property type="entry name" value="RAN GTPASE-ACTIVATING PROTEIN 1"/>
    <property type="match status" value="1"/>
</dbReference>
<name>A0A0G4GEJ7_9ALVE</name>
<dbReference type="GO" id="GO:0031267">
    <property type="term" value="F:small GTPase binding"/>
    <property type="evidence" value="ECO:0007669"/>
    <property type="project" value="TreeGrafter"/>
</dbReference>
<dbReference type="EMBL" id="CDMZ01001116">
    <property type="protein sequence ID" value="CEM27591.1"/>
    <property type="molecule type" value="Genomic_DNA"/>
</dbReference>
<keyword evidence="3" id="KW-0677">Repeat</keyword>
<protein>
    <submittedName>
        <fullName evidence="4">Uncharacterized protein</fullName>
    </submittedName>
</protein>
<proteinExistence type="predicted"/>
<dbReference type="PANTHER" id="PTHR24113">
    <property type="entry name" value="RAN GTPASE-ACTIVATING PROTEIN 1"/>
    <property type="match status" value="1"/>
</dbReference>
<dbReference type="GO" id="GO:0005829">
    <property type="term" value="C:cytosol"/>
    <property type="evidence" value="ECO:0007669"/>
    <property type="project" value="TreeGrafter"/>
</dbReference>
<evidence type="ECO:0000256" key="1">
    <source>
        <dbReference type="ARBA" id="ARBA00022468"/>
    </source>
</evidence>
<evidence type="ECO:0000256" key="3">
    <source>
        <dbReference type="ARBA" id="ARBA00022737"/>
    </source>
</evidence>
<keyword evidence="1" id="KW-0343">GTPase activation</keyword>
<dbReference type="Gene3D" id="3.80.10.10">
    <property type="entry name" value="Ribonuclease Inhibitor"/>
    <property type="match status" value="3"/>
</dbReference>
<dbReference type="GO" id="GO:0005096">
    <property type="term" value="F:GTPase activator activity"/>
    <property type="evidence" value="ECO:0007669"/>
    <property type="project" value="UniProtKB-KW"/>
</dbReference>
<dbReference type="PhylomeDB" id="A0A0G4GEJ7"/>
<dbReference type="GO" id="GO:0048471">
    <property type="term" value="C:perinuclear region of cytoplasm"/>
    <property type="evidence" value="ECO:0007669"/>
    <property type="project" value="TreeGrafter"/>
</dbReference>
<evidence type="ECO:0000313" key="4">
    <source>
        <dbReference type="EMBL" id="CEM27591.1"/>
    </source>
</evidence>
<organism evidence="4">
    <name type="scientific">Chromera velia CCMP2878</name>
    <dbReference type="NCBI Taxonomy" id="1169474"/>
    <lineage>
        <taxon>Eukaryota</taxon>
        <taxon>Sar</taxon>
        <taxon>Alveolata</taxon>
        <taxon>Colpodellida</taxon>
        <taxon>Chromeraceae</taxon>
        <taxon>Chromera</taxon>
    </lineage>
</organism>
<gene>
    <name evidence="4" type="ORF">Cvel_21440</name>
</gene>
<dbReference type="VEuPathDB" id="CryptoDB:Cvel_21440"/>
<keyword evidence="2" id="KW-0433">Leucine-rich repeat</keyword>
<sequence length="611" mass="65076">MPKLKSLDLQGTGVELIGGKVAVTLASERLLCLENLGVRSFSLDSEGLGDLVSVVRRGAFPSHLCGITFELSQIGQVGKQALLGVVVKSEGGMSWFKWSDKLDLFRTEALPGAGAAALEKALRLPPSGLFNINLSEARLTDKVLGRLGDAVRAGAFAGVSSLDLSGNWNVGREVWGGFMKVVGESEMGMPKLKFLNLAATEARFVGGPVAVALSSGRLPSLECVGVHTLFFDEAGVEDLGEAVRRRGWPPHLRGLRFRISQVGQVGMETLMGAVCESEEGMPWVGKLDLSETSAGEGADSLGTALMLGKLCGLSDIDLSNSQLTDEGLGRLGDAVRGGGFAGVSSLDLSGNWNVGREAWGGFMRAVGESEMGMPKMKFLNLRDTLVNLMGGPVSFALASGKVLSLEDIGTLEKFYFYFDEKGVGELGNAVRKGGFPARFSTRMKFQLNNSFINLDGLISAIRENEGGLPSFVVELNLLGGRFGKEALASLAASGGGTSGGKLAHLKVLNMSSCAIDADQLGSLGEIFFAHDCRELESLNLKENWINTQGVRSLFDLLTPQSLPKLSSLLLDEQKGADGRGLRAEEQIRFKETVASLRSKAHRVGKLRLWMG</sequence>
<dbReference type="GO" id="GO:0005634">
    <property type="term" value="C:nucleus"/>
    <property type="evidence" value="ECO:0007669"/>
    <property type="project" value="TreeGrafter"/>
</dbReference>
<dbReference type="SUPFAM" id="SSF52047">
    <property type="entry name" value="RNI-like"/>
    <property type="match status" value="1"/>
</dbReference>
<reference evidence="4" key="1">
    <citation type="submission" date="2014-11" db="EMBL/GenBank/DDBJ databases">
        <authorList>
            <person name="Otto D Thomas"/>
            <person name="Naeem Raeece"/>
        </authorList>
    </citation>
    <scope>NUCLEOTIDE SEQUENCE</scope>
</reference>